<dbReference type="Pfam" id="PF20155">
    <property type="entry name" value="TMP_3"/>
    <property type="match status" value="1"/>
</dbReference>
<dbReference type="Gene3D" id="1.20.120.20">
    <property type="entry name" value="Apolipoprotein"/>
    <property type="match status" value="1"/>
</dbReference>
<comment type="caution">
    <text evidence="6">The sequence shown here is derived from an EMBL/GenBank/DDBJ whole genome shotgun (WGS) entry which is preliminary data.</text>
</comment>
<dbReference type="Gene3D" id="1.10.530.10">
    <property type="match status" value="1"/>
</dbReference>
<dbReference type="PANTHER" id="PTHR47053:SF1">
    <property type="entry name" value="MUREIN DD-ENDOPEPTIDASE MEPH-RELATED"/>
    <property type="match status" value="1"/>
</dbReference>
<name>A0AAW4DUG6_9LACO</name>
<dbReference type="Pfam" id="PF00877">
    <property type="entry name" value="NLPC_P60"/>
    <property type="match status" value="1"/>
</dbReference>
<dbReference type="EMBL" id="JACCPP010000022">
    <property type="protein sequence ID" value="MBI1708234.1"/>
    <property type="molecule type" value="Genomic_DNA"/>
</dbReference>
<dbReference type="GO" id="GO:0006508">
    <property type="term" value="P:proteolysis"/>
    <property type="evidence" value="ECO:0007669"/>
    <property type="project" value="UniProtKB-KW"/>
</dbReference>
<reference evidence="6" key="1">
    <citation type="submission" date="2020-07" db="EMBL/GenBank/DDBJ databases">
        <title>Comparative genomics analyses of Lactobacillus crispatus isolated from different ecological niches.</title>
        <authorList>
            <person name="Mancino W."/>
            <person name="Mancabelli L."/>
            <person name="Lugli G.A."/>
            <person name="Milani C."/>
            <person name="Viappiani A."/>
            <person name="Anzalone R."/>
            <person name="Longhi G."/>
            <person name="Ventura M."/>
            <person name="Turroni F."/>
        </authorList>
    </citation>
    <scope>NUCLEOTIDE SEQUENCE</scope>
    <source>
        <strain evidence="6">LB65</strain>
    </source>
</reference>
<comment type="similarity">
    <text evidence="1">Belongs to the peptidase C40 family.</text>
</comment>
<dbReference type="Pfam" id="PF01464">
    <property type="entry name" value="SLT"/>
    <property type="match status" value="1"/>
</dbReference>
<protein>
    <submittedName>
        <fullName evidence="6">NlpC/P60 family</fullName>
    </submittedName>
</protein>
<dbReference type="GO" id="GO:0008234">
    <property type="term" value="F:cysteine-type peptidase activity"/>
    <property type="evidence" value="ECO:0007669"/>
    <property type="project" value="UniProtKB-KW"/>
</dbReference>
<dbReference type="PANTHER" id="PTHR47053">
    <property type="entry name" value="MUREIN DD-ENDOPEPTIDASE MEPH-RELATED"/>
    <property type="match status" value="1"/>
</dbReference>
<evidence type="ECO:0000256" key="4">
    <source>
        <dbReference type="ARBA" id="ARBA00022807"/>
    </source>
</evidence>
<dbReference type="RefSeq" id="WP_198566565.1">
    <property type="nucleotide sequence ID" value="NZ_JACCPP010000022.1"/>
</dbReference>
<keyword evidence="4" id="KW-0788">Thiol protease</keyword>
<gene>
    <name evidence="6" type="ORF">HYQ56_1218</name>
</gene>
<keyword evidence="3" id="KW-0378">Hydrolase</keyword>
<dbReference type="Proteomes" id="UP001194414">
    <property type="component" value="Unassembled WGS sequence"/>
</dbReference>
<organism evidence="6 7">
    <name type="scientific">Lactobacillus crispatus</name>
    <dbReference type="NCBI Taxonomy" id="47770"/>
    <lineage>
        <taxon>Bacteria</taxon>
        <taxon>Bacillati</taxon>
        <taxon>Bacillota</taxon>
        <taxon>Bacilli</taxon>
        <taxon>Lactobacillales</taxon>
        <taxon>Lactobacillaceae</taxon>
        <taxon>Lactobacillus</taxon>
    </lineage>
</organism>
<sequence length="1580" mass="171145">MAADGVITLDFDVPIDKLESDITKANQIIKNVGKDAGGQMDQSFRNNSEKIKNTADTTSQHIKSQLDKKVETKISANTTEAKKNIDDISHRTAHIPKEHNTKLTVSDHISGVLDRIRGKSTQTESKIGHLGEIIKGTFIGGLASNAVSSVWSHLTGWIGQAVDMGKQYALEQQTMLASWTTLTGSASKGQAMVDMTNKMAIAANNSTKMVDQLNQKLYAVTNNAVETGKLTHAILTLQDAFGADDAAIANFSVQYSQMIGNGKAQAMDMMSIQNVFPKFKEELLEYMKLQTHNHKLSMEQLNDMISHGKITSDIMNKVLLKMGKQYAGATENFSKTIPGMMRTIESTMPMLLGKITQPFAKAANPIIGTISNWITSKKTEGEFEKLGTTSAEGMNKVVSAFAGNGSSSKQLIDSLNGSLEHLNKWLGDVFTYIADHAKDFKQIGSDLRTIVGILGKSVWNDYVSIISDIADLIGLTGDNASESRDPLKKLEDVVHGIAKHQGAVKAIAAAIASIAAIKTLDKVLSPLKTIANLKVGKGTVLDLLKNQAKIQDFQDMPKAKKGVAILAGGLAAYDVAKNGYQGAASNNKTKLAGSIGGGVAGVTAFALTGDPYVALIAEQGGKKVTEWGVKASEEWLKGWNDNNKKHPPNPITQPIKYRGYEAKQVLDDINNPKNNEGKGWIPGTPNKYRNFNAKYGLAGNFEIFAANQSASLGHLADPTFYKTHNPRGSLWGNFMHWATTSDFPLSNWWSGQTKSLAKQFKPLTNAKVDWGWLDPKKNGFDNWLKGFQPQVHGKAPKHWQLKASGILPKIDVDSWIKNIQKKLGGFKLKLPKIHLPKIHFPRIRLPKLDVKGWLVKIGKYIHKHKFPHLKAPKWLGWDKLKATVSKTWNKIVKNTKSKADSLWNHAKSGFNALKKGSTDTLKAIKSGWHSMWNGLAKWFGGVWDSIKKKASGGINGVVDVINGGISGINGLIHDFGGKTNTIGKISHVKLATGTGAFSGPRRPITQRTLALLNDGVDSPETNNQEMIWDRRSGSLSLVPGVNTLRWLEPGQEVFSAKETAALLGATHFAKGTGVGGFLSGIGDWAKGVWNGAVNAGKGLIRWFKEAMNIVSHPSQALDAIFKFKDSGFKGLFTELAPGMFKTAKKGALSWWNQLWSMVGGKLNDGGATANSKLVSEMMKLGEGKPYVWGATGPSAYDCSGLVMAAARKLGVSLPHYSGSQYAATVPVSHPQPGDLVFFGKGGSAHVGGYMGKDTYYSAQSPSAGIGVGKISAVHEGPVSYRRIKGLSQGSSSKVLAKGVSNKRIYQQVGGGFWKFIGKLADLFGDHMSNPAGDGVERWRPAVKRALAMLHLSSSLVNRVLKQMQTESNGNPHAMGGTDGLNDGHAEGLMQVKPGTFAAYKLRGHNNIWNGFDNLLAGLNYAKHRYGSSLYYLGQGHGYRNGGKVYTPQIAAIAEDGAEYVINPNKPSFERLMKDAIHERAQKDPAGMAAKLDHILNFDNLKYSSANGYRYYSASSNGQQADGGTHIVQNVTDGSNQVKGNVNMIIKLDSDVITRKVYPKSKLMQAKEIDIAQMGGAIPVV</sequence>
<dbReference type="CDD" id="cd13402">
    <property type="entry name" value="LT_TF-like"/>
    <property type="match status" value="1"/>
</dbReference>
<dbReference type="SUPFAM" id="SSF54001">
    <property type="entry name" value="Cysteine proteinases"/>
    <property type="match status" value="1"/>
</dbReference>
<evidence type="ECO:0000256" key="1">
    <source>
        <dbReference type="ARBA" id="ARBA00007074"/>
    </source>
</evidence>
<dbReference type="PROSITE" id="PS51935">
    <property type="entry name" value="NLPC_P60"/>
    <property type="match status" value="1"/>
</dbReference>
<evidence type="ECO:0000313" key="7">
    <source>
        <dbReference type="Proteomes" id="UP001194414"/>
    </source>
</evidence>
<dbReference type="InterPro" id="IPR000064">
    <property type="entry name" value="NLP_P60_dom"/>
</dbReference>
<evidence type="ECO:0000256" key="2">
    <source>
        <dbReference type="ARBA" id="ARBA00022670"/>
    </source>
</evidence>
<proteinExistence type="inferred from homology"/>
<dbReference type="NCBIfam" id="TIGR02675">
    <property type="entry name" value="tape_meas_nterm"/>
    <property type="match status" value="1"/>
</dbReference>
<dbReference type="InterPro" id="IPR008258">
    <property type="entry name" value="Transglycosylase_SLT_dom_1"/>
</dbReference>
<keyword evidence="2" id="KW-0645">Protease</keyword>
<dbReference type="InterPro" id="IPR013491">
    <property type="entry name" value="Tape_meas_N"/>
</dbReference>
<dbReference type="InterPro" id="IPR051202">
    <property type="entry name" value="Peptidase_C40"/>
</dbReference>
<accession>A0AAW4DUG6</accession>
<evidence type="ECO:0000259" key="5">
    <source>
        <dbReference type="PROSITE" id="PS51935"/>
    </source>
</evidence>
<evidence type="ECO:0000256" key="3">
    <source>
        <dbReference type="ARBA" id="ARBA00022801"/>
    </source>
</evidence>
<dbReference type="Gene3D" id="3.90.1720.10">
    <property type="entry name" value="endopeptidase domain like (from Nostoc punctiforme)"/>
    <property type="match status" value="1"/>
</dbReference>
<dbReference type="InterPro" id="IPR023346">
    <property type="entry name" value="Lysozyme-like_dom_sf"/>
</dbReference>
<evidence type="ECO:0000313" key="6">
    <source>
        <dbReference type="EMBL" id="MBI1708234.1"/>
    </source>
</evidence>
<feature type="domain" description="NlpC/P60" evidence="5">
    <location>
        <begin position="1167"/>
        <end position="1290"/>
    </location>
</feature>
<dbReference type="SUPFAM" id="SSF53955">
    <property type="entry name" value="Lysozyme-like"/>
    <property type="match status" value="1"/>
</dbReference>
<dbReference type="InterPro" id="IPR038765">
    <property type="entry name" value="Papain-like_cys_pep_sf"/>
</dbReference>